<reference evidence="1" key="1">
    <citation type="submission" date="2024-12" db="EMBL/GenBank/DDBJ databases">
        <title>Comparative genomics and development of molecular markers within Purpureocillium lilacinum and among Purpureocillium species.</title>
        <authorList>
            <person name="Yeh Z.-Y."/>
            <person name="Ni N.-T."/>
            <person name="Lo P.-H."/>
            <person name="Mushyakhwo K."/>
            <person name="Lin C.-F."/>
            <person name="Nai Y.-S."/>
        </authorList>
    </citation>
    <scope>NUCLEOTIDE SEQUENCE</scope>
    <source>
        <strain evidence="1">NCHU-NPUST-175</strain>
    </source>
</reference>
<evidence type="ECO:0000313" key="1">
    <source>
        <dbReference type="EMBL" id="KAL3955622.1"/>
    </source>
</evidence>
<protein>
    <submittedName>
        <fullName evidence="1">Uncharacterized protein</fullName>
    </submittedName>
</protein>
<organism evidence="1 2">
    <name type="scientific">Purpureocillium lilacinum</name>
    <name type="common">Paecilomyces lilacinus</name>
    <dbReference type="NCBI Taxonomy" id="33203"/>
    <lineage>
        <taxon>Eukaryota</taxon>
        <taxon>Fungi</taxon>
        <taxon>Dikarya</taxon>
        <taxon>Ascomycota</taxon>
        <taxon>Pezizomycotina</taxon>
        <taxon>Sordariomycetes</taxon>
        <taxon>Hypocreomycetidae</taxon>
        <taxon>Hypocreales</taxon>
        <taxon>Ophiocordycipitaceae</taxon>
        <taxon>Purpureocillium</taxon>
    </lineage>
</organism>
<gene>
    <name evidence="1" type="ORF">ACCO45_011185</name>
</gene>
<dbReference type="EMBL" id="JBGNUJ010000010">
    <property type="protein sequence ID" value="KAL3955622.1"/>
    <property type="molecule type" value="Genomic_DNA"/>
</dbReference>
<name>A0ACC4DIF8_PURLI</name>
<accession>A0ACC4DIF8</accession>
<evidence type="ECO:0000313" key="2">
    <source>
        <dbReference type="Proteomes" id="UP001638806"/>
    </source>
</evidence>
<keyword evidence="2" id="KW-1185">Reference proteome</keyword>
<dbReference type="Proteomes" id="UP001638806">
    <property type="component" value="Unassembled WGS sequence"/>
</dbReference>
<proteinExistence type="predicted"/>
<comment type="caution">
    <text evidence="1">The sequence shown here is derived from an EMBL/GenBank/DDBJ whole genome shotgun (WGS) entry which is preliminary data.</text>
</comment>
<sequence>MLLLLLWLHRPVTLDPVQHNTRHISSMLCVPGAQPAGIVQVTACLAFDGSAQIWSPGLAVMTAARFIWRGRSKGRPHARASTAAARQCLILLITPRGTDAIGAARHRRAPSGLLRGPRALSHSSRRATRYTSITASLWSVASMGAIKANISRPPTPRHAVSSRSFLLQKQVVHVEQPAPICTPTKYHTLHRIDRPSRGSGKGASLAEAMVGSSSDYTGSNVGSFFVWHVASAATAAPTRMQTDPCFPLIVRAQHEAVKLRQFRRRCHLLQNTRLATLDEARSRNSQTPRRNPETTPINEDS</sequence>